<dbReference type="Proteomes" id="UP000186894">
    <property type="component" value="Unassembled WGS sequence"/>
</dbReference>
<name>A0A1Q8ZL29_9HYPH</name>
<feature type="region of interest" description="Disordered" evidence="1">
    <location>
        <begin position="138"/>
        <end position="160"/>
    </location>
</feature>
<keyword evidence="3" id="KW-1185">Reference proteome</keyword>
<evidence type="ECO:0000256" key="1">
    <source>
        <dbReference type="SAM" id="MobiDB-lite"/>
    </source>
</evidence>
<gene>
    <name evidence="2" type="ORF">BJF95_13460</name>
</gene>
<accession>A0A1Q8ZL29</accession>
<dbReference type="EMBL" id="MKIM01000033">
    <property type="protein sequence ID" value="OLP42439.1"/>
    <property type="molecule type" value="Genomic_DNA"/>
</dbReference>
<evidence type="ECO:0000313" key="3">
    <source>
        <dbReference type="Proteomes" id="UP000186894"/>
    </source>
</evidence>
<comment type="caution">
    <text evidence="2">The sequence shown here is derived from an EMBL/GenBank/DDBJ whole genome shotgun (WGS) entry which is preliminary data.</text>
</comment>
<sequence length="283" mass="30365">MSEAYKAELNTGIWAKAKEMAKNDPAILTDITGIFDPTPISDGTSTVIRLAKADWWGALFSAVSIVPYIGDAIGKSKLLARYGPEGLKLGKAITSYFGKSAKALQESFVEMKGVKEAIAARKRAMEKVREAMKKKRAKTNCKKCSKVPNGRMPANSKNGNWTDAAGNKIAQPADGNGLFKFSEPKTLPDGTKVDGIPYKDGFPDFDKYVVGGRNDISVVTGDAAADARMLLKEKGIASPNERTYVLNHFEDGTVGYVPRAVHDTVEGGVAHVGGASMVNSELF</sequence>
<evidence type="ECO:0000313" key="2">
    <source>
        <dbReference type="EMBL" id="OLP42439.1"/>
    </source>
</evidence>
<protein>
    <recommendedName>
        <fullName evidence="4">Pre-toxin TG domain-containing protein</fullName>
    </recommendedName>
</protein>
<dbReference type="STRING" id="1867956.BJF95_13460"/>
<proteinExistence type="predicted"/>
<organism evidence="2 3">
    <name type="scientific">Rhizobium oryziradicis</name>
    <dbReference type="NCBI Taxonomy" id="1867956"/>
    <lineage>
        <taxon>Bacteria</taxon>
        <taxon>Pseudomonadati</taxon>
        <taxon>Pseudomonadota</taxon>
        <taxon>Alphaproteobacteria</taxon>
        <taxon>Hyphomicrobiales</taxon>
        <taxon>Rhizobiaceae</taxon>
        <taxon>Rhizobium/Agrobacterium group</taxon>
        <taxon>Rhizobium</taxon>
    </lineage>
</organism>
<dbReference type="AlphaFoldDB" id="A0A1Q8ZL29"/>
<reference evidence="2 3" key="1">
    <citation type="submission" date="2016-09" db="EMBL/GenBank/DDBJ databases">
        <title>Rhizobium oryziradicis sp. nov., isolated from the root of rice.</title>
        <authorList>
            <person name="Zhao J."/>
            <person name="Zhang X."/>
        </authorList>
    </citation>
    <scope>NUCLEOTIDE SEQUENCE [LARGE SCALE GENOMIC DNA]</scope>
    <source>
        <strain evidence="2 3">N19</strain>
    </source>
</reference>
<evidence type="ECO:0008006" key="4">
    <source>
        <dbReference type="Google" id="ProtNLM"/>
    </source>
</evidence>